<dbReference type="InterPro" id="IPR000073">
    <property type="entry name" value="AB_hydrolase_1"/>
</dbReference>
<reference evidence="2 3" key="1">
    <citation type="submission" date="2021-05" db="EMBL/GenBank/DDBJ databases">
        <title>Novel Bacillus species.</title>
        <authorList>
            <person name="Liu G."/>
        </authorList>
    </citation>
    <scope>NUCLEOTIDE SEQUENCE [LARGE SCALE GENOMIC DNA]</scope>
    <source>
        <strain evidence="3">FJAT-49780</strain>
    </source>
</reference>
<name>A0A942TAD9_9BACI</name>
<gene>
    <name evidence="2" type="ORF">KHA97_03645</name>
</gene>
<proteinExistence type="predicted"/>
<dbReference type="RefSeq" id="WP_213123377.1">
    <property type="nucleotide sequence ID" value="NZ_JAGYPG010000001.1"/>
</dbReference>
<organism evidence="2 3">
    <name type="scientific">Lederbergia citri</name>
    <dbReference type="NCBI Taxonomy" id="2833580"/>
    <lineage>
        <taxon>Bacteria</taxon>
        <taxon>Bacillati</taxon>
        <taxon>Bacillota</taxon>
        <taxon>Bacilli</taxon>
        <taxon>Bacillales</taxon>
        <taxon>Bacillaceae</taxon>
        <taxon>Lederbergia</taxon>
    </lineage>
</organism>
<dbReference type="InterPro" id="IPR029058">
    <property type="entry name" value="AB_hydrolase_fold"/>
</dbReference>
<dbReference type="Gene3D" id="3.40.50.1820">
    <property type="entry name" value="alpha/beta hydrolase"/>
    <property type="match status" value="1"/>
</dbReference>
<sequence>MHTSFVTSKDGTNIGYREIGQGPGLIIVHGTMETSLSHSQLAKALSDNFTVYLYDRRGRGLSGPYRDDHVIQKEVEDLEAVLSKTGALFLFGVSAGALICLQAALNLTSIDKAALFDPPLIIDGSVSSDFMVRYDKEIADGDLVSALVTAMLGGQMGPPIFNSVPRWLLKMLTKIMLISDERHAKKDNVTMKMLAPTIHYDFNLSFELEDKLECFNAIDVEVLLLGTGKSPQYFKTALDALTRILPHAERVDFPELNHGASGNKNRGGNPERVAQELVRFFKTKM</sequence>
<accession>A0A942TAD9</accession>
<dbReference type="GO" id="GO:0016787">
    <property type="term" value="F:hydrolase activity"/>
    <property type="evidence" value="ECO:0007669"/>
    <property type="project" value="UniProtKB-KW"/>
</dbReference>
<dbReference type="EMBL" id="JAGYPG010000001">
    <property type="protein sequence ID" value="MBS4194171.1"/>
    <property type="molecule type" value="Genomic_DNA"/>
</dbReference>
<protein>
    <submittedName>
        <fullName evidence="2">Alpha/beta hydrolase</fullName>
    </submittedName>
</protein>
<dbReference type="Proteomes" id="UP000681414">
    <property type="component" value="Unassembled WGS sequence"/>
</dbReference>
<keyword evidence="3" id="KW-1185">Reference proteome</keyword>
<keyword evidence="2" id="KW-0378">Hydrolase</keyword>
<evidence type="ECO:0000313" key="3">
    <source>
        <dbReference type="Proteomes" id="UP000681414"/>
    </source>
</evidence>
<comment type="caution">
    <text evidence="2">The sequence shown here is derived from an EMBL/GenBank/DDBJ whole genome shotgun (WGS) entry which is preliminary data.</text>
</comment>
<dbReference type="Pfam" id="PF12697">
    <property type="entry name" value="Abhydrolase_6"/>
    <property type="match status" value="1"/>
</dbReference>
<dbReference type="AlphaFoldDB" id="A0A942TAD9"/>
<evidence type="ECO:0000313" key="2">
    <source>
        <dbReference type="EMBL" id="MBS4194171.1"/>
    </source>
</evidence>
<evidence type="ECO:0000259" key="1">
    <source>
        <dbReference type="Pfam" id="PF12697"/>
    </source>
</evidence>
<feature type="domain" description="AB hydrolase-1" evidence="1">
    <location>
        <begin position="25"/>
        <end position="258"/>
    </location>
</feature>
<dbReference type="SUPFAM" id="SSF53474">
    <property type="entry name" value="alpha/beta-Hydrolases"/>
    <property type="match status" value="1"/>
</dbReference>